<evidence type="ECO:0000313" key="6">
    <source>
        <dbReference type="Proteomes" id="UP001396334"/>
    </source>
</evidence>
<keyword evidence="6" id="KW-1185">Reference proteome</keyword>
<dbReference type="InterPro" id="IPR055414">
    <property type="entry name" value="LRR_R13L4/SHOC2-like"/>
</dbReference>
<protein>
    <recommendedName>
        <fullName evidence="4">Disease resistance R13L4/SHOC-2-like LRR domain-containing protein</fullName>
    </recommendedName>
</protein>
<dbReference type="SMART" id="SM00369">
    <property type="entry name" value="LRR_TYP"/>
    <property type="match status" value="3"/>
</dbReference>
<dbReference type="SUPFAM" id="SSF52058">
    <property type="entry name" value="L domain-like"/>
    <property type="match status" value="1"/>
</dbReference>
<dbReference type="Proteomes" id="UP001396334">
    <property type="component" value="Unassembled WGS sequence"/>
</dbReference>
<evidence type="ECO:0000256" key="2">
    <source>
        <dbReference type="ARBA" id="ARBA00022614"/>
    </source>
</evidence>
<comment type="caution">
    <text evidence="5">The sequence shown here is derived from an EMBL/GenBank/DDBJ whole genome shotgun (WGS) entry which is preliminary data.</text>
</comment>
<evidence type="ECO:0000259" key="4">
    <source>
        <dbReference type="Pfam" id="PF23598"/>
    </source>
</evidence>
<dbReference type="Pfam" id="PF23598">
    <property type="entry name" value="LRR_14"/>
    <property type="match status" value="1"/>
</dbReference>
<dbReference type="Gene3D" id="3.80.10.10">
    <property type="entry name" value="Ribonuclease Inhibitor"/>
    <property type="match status" value="1"/>
</dbReference>
<dbReference type="PANTHER" id="PTHR48059">
    <property type="entry name" value="POLYGALACTURONASE INHIBITOR 1"/>
    <property type="match status" value="1"/>
</dbReference>
<organism evidence="5 6">
    <name type="scientific">Hibiscus sabdariffa</name>
    <name type="common">roselle</name>
    <dbReference type="NCBI Taxonomy" id="183260"/>
    <lineage>
        <taxon>Eukaryota</taxon>
        <taxon>Viridiplantae</taxon>
        <taxon>Streptophyta</taxon>
        <taxon>Embryophyta</taxon>
        <taxon>Tracheophyta</taxon>
        <taxon>Spermatophyta</taxon>
        <taxon>Magnoliopsida</taxon>
        <taxon>eudicotyledons</taxon>
        <taxon>Gunneridae</taxon>
        <taxon>Pentapetalae</taxon>
        <taxon>rosids</taxon>
        <taxon>malvids</taxon>
        <taxon>Malvales</taxon>
        <taxon>Malvaceae</taxon>
        <taxon>Malvoideae</taxon>
        <taxon>Hibiscus</taxon>
    </lineage>
</organism>
<gene>
    <name evidence="5" type="ORF">V6N11_042281</name>
</gene>
<dbReference type="InterPro" id="IPR032675">
    <property type="entry name" value="LRR_dom_sf"/>
</dbReference>
<evidence type="ECO:0000256" key="1">
    <source>
        <dbReference type="ARBA" id="ARBA00004196"/>
    </source>
</evidence>
<comment type="subcellular location">
    <subcellularLocation>
        <location evidence="1">Cell envelope</location>
    </subcellularLocation>
</comment>
<evidence type="ECO:0000313" key="5">
    <source>
        <dbReference type="EMBL" id="KAK9004827.1"/>
    </source>
</evidence>
<name>A0ABR2QVY0_9ROSI</name>
<evidence type="ECO:0000256" key="3">
    <source>
        <dbReference type="ARBA" id="ARBA00022737"/>
    </source>
</evidence>
<dbReference type="InterPro" id="IPR003591">
    <property type="entry name" value="Leu-rich_rpt_typical-subtyp"/>
</dbReference>
<feature type="domain" description="Disease resistance R13L4/SHOC-2-like LRR" evidence="4">
    <location>
        <begin position="39"/>
        <end position="142"/>
    </location>
</feature>
<dbReference type="InterPro" id="IPR051848">
    <property type="entry name" value="PGIP"/>
</dbReference>
<accession>A0ABR2QVY0</accession>
<dbReference type="Pfam" id="PF00560">
    <property type="entry name" value="LRR_1"/>
    <property type="match status" value="2"/>
</dbReference>
<dbReference type="InterPro" id="IPR001611">
    <property type="entry name" value="Leu-rich_rpt"/>
</dbReference>
<sequence length="265" mass="29112">MSFLPALTNCRGLEELRFGSNPLINAKIPGFVGNLSKSLKIFRASGCNIRGSIPSGIGNLSLLMDAELDDNKLTRSIPTAIGGLKMLQRLYLSNNKLEGSIPSELCHLNKLAFLSLTSNKLSGPIPACLGNLTSLRNLLLGSNMFSSSIPSTLNLLILNLSSNSLSGPLPIDIGNWNILTSMDFSNNYFSSYIPIGVADLKELTRLSLSNNRLTGFREKFLKEDHLETSRLNHIRGMKHCVVHLNFIFQAAKLNTSRIPRQRLNS</sequence>
<keyword evidence="3" id="KW-0677">Repeat</keyword>
<reference evidence="5 6" key="1">
    <citation type="journal article" date="2024" name="G3 (Bethesda)">
        <title>Genome assembly of Hibiscus sabdariffa L. provides insights into metabolisms of medicinal natural products.</title>
        <authorList>
            <person name="Kim T."/>
        </authorList>
    </citation>
    <scope>NUCLEOTIDE SEQUENCE [LARGE SCALE GENOMIC DNA]</scope>
    <source>
        <strain evidence="5">TK-2024</strain>
        <tissue evidence="5">Old leaves</tissue>
    </source>
</reference>
<dbReference type="PANTHER" id="PTHR48059:SF30">
    <property type="entry name" value="OS06G0587000 PROTEIN"/>
    <property type="match status" value="1"/>
</dbReference>
<dbReference type="EMBL" id="JBBPBN010000030">
    <property type="protein sequence ID" value="KAK9004827.1"/>
    <property type="molecule type" value="Genomic_DNA"/>
</dbReference>
<proteinExistence type="predicted"/>
<keyword evidence="2" id="KW-0433">Leucine-rich repeat</keyword>